<name>A0A8J3JWX9_9ACTN</name>
<dbReference type="InterPro" id="IPR045682">
    <property type="entry name" value="DUF6193"/>
</dbReference>
<keyword evidence="2" id="KW-1185">Reference proteome</keyword>
<dbReference type="Proteomes" id="UP000619293">
    <property type="component" value="Unassembled WGS sequence"/>
</dbReference>
<evidence type="ECO:0000313" key="2">
    <source>
        <dbReference type="Proteomes" id="UP000619293"/>
    </source>
</evidence>
<protein>
    <submittedName>
        <fullName evidence="1">Uncharacterized protein</fullName>
    </submittedName>
</protein>
<gene>
    <name evidence="1" type="ORF">Cch02nite_60860</name>
</gene>
<dbReference type="EMBL" id="BONG01000048">
    <property type="protein sequence ID" value="GIF92642.1"/>
    <property type="molecule type" value="Genomic_DNA"/>
</dbReference>
<organism evidence="1 2">
    <name type="scientific">Catellatospora chokoriensis</name>
    <dbReference type="NCBI Taxonomy" id="310353"/>
    <lineage>
        <taxon>Bacteria</taxon>
        <taxon>Bacillati</taxon>
        <taxon>Actinomycetota</taxon>
        <taxon>Actinomycetes</taxon>
        <taxon>Micromonosporales</taxon>
        <taxon>Micromonosporaceae</taxon>
        <taxon>Catellatospora</taxon>
    </lineage>
</organism>
<reference evidence="1 2" key="1">
    <citation type="submission" date="2021-01" db="EMBL/GenBank/DDBJ databases">
        <title>Whole genome shotgun sequence of Catellatospora chokoriensis NBRC 107358.</title>
        <authorList>
            <person name="Komaki H."/>
            <person name="Tamura T."/>
        </authorList>
    </citation>
    <scope>NUCLEOTIDE SEQUENCE [LARGE SCALE GENOMIC DNA]</scope>
    <source>
        <strain evidence="1 2">NBRC 107358</strain>
    </source>
</reference>
<dbReference type="AlphaFoldDB" id="A0A8J3JWX9"/>
<evidence type="ECO:0000313" key="1">
    <source>
        <dbReference type="EMBL" id="GIF92642.1"/>
    </source>
</evidence>
<comment type="caution">
    <text evidence="1">The sequence shown here is derived from an EMBL/GenBank/DDBJ whole genome shotgun (WGS) entry which is preliminary data.</text>
</comment>
<accession>A0A8J3JWX9</accession>
<dbReference type="Pfam" id="PF19692">
    <property type="entry name" value="DUF6193"/>
    <property type="match status" value="1"/>
</dbReference>
<proteinExistence type="predicted"/>
<sequence>MINGWGQGIWMVSGSTDDLAEVIKAAVAWRDGVPLSEIGHVAPFVKVTQRGAAAEKGPEHVVAGEWAGLLQHAETAGWPEFRALVMAAHAEPKLRQLYPYTSHWLLGFSTTTGYPFSPTMVCLAVSSESRYGAYGPGRSVLGEAATAEEAVRIAANHLPADLGPAVAGPYPEDA</sequence>